<evidence type="ECO:0000256" key="2">
    <source>
        <dbReference type="ARBA" id="ARBA00022448"/>
    </source>
</evidence>
<keyword evidence="5 8" id="KW-0408">Iron</keyword>
<evidence type="ECO:0000256" key="6">
    <source>
        <dbReference type="ARBA" id="ARBA00023014"/>
    </source>
</evidence>
<reference evidence="10 11" key="1">
    <citation type="journal article" date="2019" name="Int. J. Syst. Evol. Microbiol.">
        <title>The Global Catalogue of Microorganisms (GCM) 10K type strain sequencing project: providing services to taxonomists for standard genome sequencing and annotation.</title>
        <authorList>
            <consortium name="The Broad Institute Genomics Platform"/>
            <consortium name="The Broad Institute Genome Sequencing Center for Infectious Disease"/>
            <person name="Wu L."/>
            <person name="Ma J."/>
        </authorList>
    </citation>
    <scope>NUCLEOTIDE SEQUENCE [LARGE SCALE GENOMIC DNA]</scope>
    <source>
        <strain evidence="10 11">JCM 15478</strain>
    </source>
</reference>
<dbReference type="PRINTS" id="PR00352">
    <property type="entry name" value="3FE4SFRDOXIN"/>
</dbReference>
<evidence type="ECO:0000256" key="7">
    <source>
        <dbReference type="ARBA" id="ARBA00023291"/>
    </source>
</evidence>
<evidence type="ECO:0000256" key="5">
    <source>
        <dbReference type="ARBA" id="ARBA00023004"/>
    </source>
</evidence>
<keyword evidence="11" id="KW-1185">Reference proteome</keyword>
<comment type="function">
    <text evidence="8">Ferredoxins are iron-sulfur proteins that transfer electrons in a wide variety of metabolic reactions.</text>
</comment>
<evidence type="ECO:0000256" key="3">
    <source>
        <dbReference type="ARBA" id="ARBA00022723"/>
    </source>
</evidence>
<proteinExistence type="predicted"/>
<keyword evidence="6 8" id="KW-0411">Iron-sulfur</keyword>
<comment type="cofactor">
    <cofactor evidence="1">
        <name>[3Fe-4S] cluster</name>
        <dbReference type="ChEBI" id="CHEBI:21137"/>
    </cofactor>
</comment>
<dbReference type="PANTHER" id="PTHR36923">
    <property type="entry name" value="FERREDOXIN"/>
    <property type="match status" value="1"/>
</dbReference>
<dbReference type="Proteomes" id="UP001500016">
    <property type="component" value="Unassembled WGS sequence"/>
</dbReference>
<protein>
    <recommendedName>
        <fullName evidence="8">Ferredoxin</fullName>
    </recommendedName>
</protein>
<evidence type="ECO:0000256" key="8">
    <source>
        <dbReference type="RuleBase" id="RU368020"/>
    </source>
</evidence>
<keyword evidence="3 8" id="KW-0479">Metal-binding</keyword>
<keyword evidence="7" id="KW-0003">3Fe-4S</keyword>
<evidence type="ECO:0000259" key="9">
    <source>
        <dbReference type="Pfam" id="PF06902"/>
    </source>
</evidence>
<dbReference type="Gene3D" id="3.30.70.20">
    <property type="match status" value="1"/>
</dbReference>
<name>A0ABN2VSD5_9ACTN</name>
<keyword evidence="4 8" id="KW-0249">Electron transport</keyword>
<dbReference type="Pfam" id="PF06902">
    <property type="entry name" value="Fer4_19"/>
    <property type="match status" value="1"/>
</dbReference>
<feature type="domain" description="Divergent 4Fe-4S mono-cluster" evidence="9">
    <location>
        <begin position="4"/>
        <end position="67"/>
    </location>
</feature>
<comment type="caution">
    <text evidence="10">The sequence shown here is derived from an EMBL/GenBank/DDBJ whole genome shotgun (WGS) entry which is preliminary data.</text>
</comment>
<evidence type="ECO:0000256" key="1">
    <source>
        <dbReference type="ARBA" id="ARBA00001927"/>
    </source>
</evidence>
<sequence>MKPPLRVTADRDICVGAGMCALTAPEVFDQDEDGLVTVLVTEPDDDAGAAAALEAGSLCPSGAVRIIE</sequence>
<dbReference type="InterPro" id="IPR010693">
    <property type="entry name" value="Divergent_4Fe-4S_mono-cluster"/>
</dbReference>
<dbReference type="PANTHER" id="PTHR36923:SF3">
    <property type="entry name" value="FERREDOXIN"/>
    <property type="match status" value="1"/>
</dbReference>
<gene>
    <name evidence="10" type="ORF">GCM10009801_22100</name>
</gene>
<dbReference type="EMBL" id="BAAAPE010000007">
    <property type="protein sequence ID" value="GAA2070984.1"/>
    <property type="molecule type" value="Genomic_DNA"/>
</dbReference>
<dbReference type="InterPro" id="IPR001080">
    <property type="entry name" value="3Fe4S_ferredoxin"/>
</dbReference>
<organism evidence="10 11">
    <name type="scientific">Streptomyces albiaxialis</name>
    <dbReference type="NCBI Taxonomy" id="329523"/>
    <lineage>
        <taxon>Bacteria</taxon>
        <taxon>Bacillati</taxon>
        <taxon>Actinomycetota</taxon>
        <taxon>Actinomycetes</taxon>
        <taxon>Kitasatosporales</taxon>
        <taxon>Streptomycetaceae</taxon>
        <taxon>Streptomyces</taxon>
    </lineage>
</organism>
<keyword evidence="2 8" id="KW-0813">Transport</keyword>
<evidence type="ECO:0000256" key="4">
    <source>
        <dbReference type="ARBA" id="ARBA00022982"/>
    </source>
</evidence>
<dbReference type="InterPro" id="IPR051269">
    <property type="entry name" value="Fe-S_cluster_ET"/>
</dbReference>
<dbReference type="SUPFAM" id="SSF54862">
    <property type="entry name" value="4Fe-4S ferredoxins"/>
    <property type="match status" value="1"/>
</dbReference>
<evidence type="ECO:0000313" key="11">
    <source>
        <dbReference type="Proteomes" id="UP001500016"/>
    </source>
</evidence>
<evidence type="ECO:0000313" key="10">
    <source>
        <dbReference type="EMBL" id="GAA2070984.1"/>
    </source>
</evidence>
<accession>A0ABN2VSD5</accession>